<dbReference type="STRING" id="56779.SAMN05421834_11817"/>
<sequence>MKDIAASVLARLKNESRSRNIRFQQLIMLFAQEELARRISKSRFKNNLVLKGGFLLFALSNTAFRPTVDADYSLNKFSNNLENIQMMIEEIIDIKTENDFVEFEIKDYEDIAEQQKYPGIRVNLITKIKNTRTHISMDFAVGDKIIPEIQKRKINTILDDFKKVELLSYPLETIISEKLHAIVSRMELTSRMKDFYDINYLVNNYSFEAQLIKEAVINTFSYRESSLNNRTVENILRLGDDPKISRRWINFCRNIVNEELDFEKILKLIVEFLNPPLQAAVNNNEINSTWDPEKLRWFEK</sequence>
<dbReference type="AlphaFoldDB" id="A0A1N6ZH81"/>
<keyword evidence="2" id="KW-1185">Reference proteome</keyword>
<evidence type="ECO:0000313" key="2">
    <source>
        <dbReference type="Proteomes" id="UP000185669"/>
    </source>
</evidence>
<dbReference type="RefSeq" id="WP_076545573.1">
    <property type="nucleotide sequence ID" value="NZ_FTNC01000018.1"/>
</dbReference>
<protein>
    <submittedName>
        <fullName evidence="1">Predicted nucleotidyltransferase component of viral defense system</fullName>
    </submittedName>
</protein>
<keyword evidence="1" id="KW-0808">Transferase</keyword>
<dbReference type="Pfam" id="PF08843">
    <property type="entry name" value="AbiEii"/>
    <property type="match status" value="1"/>
</dbReference>
<organism evidence="1 2">
    <name type="scientific">Halanaerobium kushneri</name>
    <dbReference type="NCBI Taxonomy" id="56779"/>
    <lineage>
        <taxon>Bacteria</taxon>
        <taxon>Bacillati</taxon>
        <taxon>Bacillota</taxon>
        <taxon>Clostridia</taxon>
        <taxon>Halanaerobiales</taxon>
        <taxon>Halanaerobiaceae</taxon>
        <taxon>Halanaerobium</taxon>
    </lineage>
</organism>
<name>A0A1N6ZH81_9FIRM</name>
<reference evidence="2" key="1">
    <citation type="submission" date="2017-01" db="EMBL/GenBank/DDBJ databases">
        <authorList>
            <person name="Varghese N."/>
            <person name="Submissions S."/>
        </authorList>
    </citation>
    <scope>NUCLEOTIDE SEQUENCE [LARGE SCALE GENOMIC DNA]</scope>
    <source>
        <strain evidence="2">ATCC 700103</strain>
    </source>
</reference>
<accession>A0A1N6ZH81</accession>
<dbReference type="InterPro" id="IPR014942">
    <property type="entry name" value="AbiEii"/>
</dbReference>
<dbReference type="OrthoDB" id="9808443at2"/>
<dbReference type="EMBL" id="FTNC01000018">
    <property type="protein sequence ID" value="SIR26189.1"/>
    <property type="molecule type" value="Genomic_DNA"/>
</dbReference>
<dbReference type="GO" id="GO:0016740">
    <property type="term" value="F:transferase activity"/>
    <property type="evidence" value="ECO:0007669"/>
    <property type="project" value="UniProtKB-KW"/>
</dbReference>
<evidence type="ECO:0000313" key="1">
    <source>
        <dbReference type="EMBL" id="SIR26189.1"/>
    </source>
</evidence>
<proteinExistence type="predicted"/>
<dbReference type="Proteomes" id="UP000185669">
    <property type="component" value="Unassembled WGS sequence"/>
</dbReference>
<gene>
    <name evidence="1" type="ORF">SAMN05421834_11817</name>
</gene>